<proteinExistence type="predicted"/>
<dbReference type="PANTHER" id="PTHR35525:SF3">
    <property type="entry name" value="BLL6575 PROTEIN"/>
    <property type="match status" value="1"/>
</dbReference>
<dbReference type="Proteomes" id="UP000228758">
    <property type="component" value="Unassembled WGS sequence"/>
</dbReference>
<dbReference type="Gene3D" id="1.10.3300.10">
    <property type="entry name" value="Jann2411-like domain"/>
    <property type="match status" value="1"/>
</dbReference>
<sequence length="182" mass="19807">MGSLDHVANDVALEFANSVNERPHPRVDWFADARSAATWTESMGWTAGQLDDAGLDALRELRETIHRIARAFLDGTVPASGDLAALARAHATGLRVIGVQATDGRLHRAWPEIESGASLAARAASAAMALFESERLTRLRACPSCGWLFVDVSRNGGRRWCSMEMCGARSKARAYYRRGHGD</sequence>
<dbReference type="AlphaFoldDB" id="A0A2M9CLY0"/>
<dbReference type="SUPFAM" id="SSF160904">
    <property type="entry name" value="Jann2411-like"/>
    <property type="match status" value="1"/>
</dbReference>
<dbReference type="Pfam" id="PF11706">
    <property type="entry name" value="zf-CGNR"/>
    <property type="match status" value="1"/>
</dbReference>
<comment type="caution">
    <text evidence="2">The sequence shown here is derived from an EMBL/GenBank/DDBJ whole genome shotgun (WGS) entry which is preliminary data.</text>
</comment>
<dbReference type="RefSeq" id="WP_100365038.1">
    <property type="nucleotide sequence ID" value="NZ_PGFF01000001.1"/>
</dbReference>
<name>A0A2M9CLY0_9MICO</name>
<dbReference type="EMBL" id="PGFF01000001">
    <property type="protein sequence ID" value="PJJ72896.1"/>
    <property type="molecule type" value="Genomic_DNA"/>
</dbReference>
<dbReference type="OrthoDB" id="123307at2"/>
<feature type="domain" description="Zinc finger CGNR" evidence="1">
    <location>
        <begin position="138"/>
        <end position="178"/>
    </location>
</feature>
<dbReference type="InterPro" id="IPR021005">
    <property type="entry name" value="Znf_CGNR"/>
</dbReference>
<dbReference type="Pfam" id="PF07336">
    <property type="entry name" value="ABATE"/>
    <property type="match status" value="1"/>
</dbReference>
<dbReference type="InterPro" id="IPR023286">
    <property type="entry name" value="ABATE_dom_sf"/>
</dbReference>
<evidence type="ECO:0000313" key="3">
    <source>
        <dbReference type="Proteomes" id="UP000228758"/>
    </source>
</evidence>
<dbReference type="InterPro" id="IPR010852">
    <property type="entry name" value="ABATE"/>
</dbReference>
<dbReference type="PANTHER" id="PTHR35525">
    <property type="entry name" value="BLL6575 PROTEIN"/>
    <property type="match status" value="1"/>
</dbReference>
<reference evidence="2 3" key="1">
    <citation type="submission" date="2017-11" db="EMBL/GenBank/DDBJ databases">
        <title>Genomic Encyclopedia of Archaeal and Bacterial Type Strains, Phase II (KMG-II): From Individual Species to Whole Genera.</title>
        <authorList>
            <person name="Goeker M."/>
        </authorList>
    </citation>
    <scope>NUCLEOTIDE SEQUENCE [LARGE SCALE GENOMIC DNA]</scope>
    <source>
        <strain evidence="2 3">DSM 27393</strain>
    </source>
</reference>
<evidence type="ECO:0000313" key="2">
    <source>
        <dbReference type="EMBL" id="PJJ72896.1"/>
    </source>
</evidence>
<keyword evidence="3" id="KW-1185">Reference proteome</keyword>
<organism evidence="2 3">
    <name type="scientific">Diaminobutyricimonas aerilata</name>
    <dbReference type="NCBI Taxonomy" id="1162967"/>
    <lineage>
        <taxon>Bacteria</taxon>
        <taxon>Bacillati</taxon>
        <taxon>Actinomycetota</taxon>
        <taxon>Actinomycetes</taxon>
        <taxon>Micrococcales</taxon>
        <taxon>Microbacteriaceae</taxon>
        <taxon>Diaminobutyricimonas</taxon>
    </lineage>
</organism>
<gene>
    <name evidence="2" type="ORF">CLV46_2473</name>
</gene>
<evidence type="ECO:0000259" key="1">
    <source>
        <dbReference type="Pfam" id="PF11706"/>
    </source>
</evidence>
<protein>
    <submittedName>
        <fullName evidence="2">Putative RNA-binding Zn ribbon-like protein</fullName>
    </submittedName>
</protein>
<accession>A0A2M9CLY0</accession>